<comment type="cofactor">
    <cofactor evidence="1">
        <name>Mg(2+)</name>
        <dbReference type="ChEBI" id="CHEBI:18420"/>
    </cofactor>
</comment>
<sequence length="304" mass="33288">MSDRDVRPLRTLLFVPGDNERKLARAADFSADLIVIDLEDAVAESRKEAARALVRDALASGRFSSNGVAVRINGPETGLAEPDLAHIIHRDVRAVVVPKVETADALRVVDEVVSRLERERSLDPGSVRLIPIVETPLGLTRCEPVLAEAPDRTWTAMFGSADFGSAMGISQSVDGLEVMYARSRLAVAARAAGLEAPVDGPWLELDDDGGLEEDSVRSLRLGFQGRAVLHPAQIAPASRAYSFVEERELEVAGRIVIAFEQALARGVAAIKVDGRFVDHPIYRRAVQQLRYRDRWQHEEKGQVS</sequence>
<dbReference type="InterPro" id="IPR011206">
    <property type="entry name" value="Citrate_lyase_beta/mcl1/mcl2"/>
</dbReference>
<dbReference type="EMBL" id="CP073721">
    <property type="protein sequence ID" value="UWZ34829.1"/>
    <property type="molecule type" value="Genomic_DNA"/>
</dbReference>
<evidence type="ECO:0000256" key="1">
    <source>
        <dbReference type="ARBA" id="ARBA00001946"/>
    </source>
</evidence>
<feature type="domain" description="HpcH/HpaI aldolase/citrate lyase" evidence="4">
    <location>
        <begin position="10"/>
        <end position="231"/>
    </location>
</feature>
<dbReference type="RefSeq" id="WP_260724175.1">
    <property type="nucleotide sequence ID" value="NZ_BAAABS010000052.1"/>
</dbReference>
<evidence type="ECO:0000256" key="2">
    <source>
        <dbReference type="ARBA" id="ARBA00022723"/>
    </source>
</evidence>
<evidence type="ECO:0000256" key="3">
    <source>
        <dbReference type="ARBA" id="ARBA00022842"/>
    </source>
</evidence>
<dbReference type="Proteomes" id="UP001058271">
    <property type="component" value="Chromosome"/>
</dbReference>
<keyword evidence="3" id="KW-0460">Magnesium</keyword>
<keyword evidence="5" id="KW-0456">Lyase</keyword>
<dbReference type="PANTHER" id="PTHR32308">
    <property type="entry name" value="LYASE BETA SUBUNIT, PUTATIVE (AFU_ORTHOLOGUE AFUA_4G13030)-RELATED"/>
    <property type="match status" value="1"/>
</dbReference>
<dbReference type="GO" id="GO:0016829">
    <property type="term" value="F:lyase activity"/>
    <property type="evidence" value="ECO:0007669"/>
    <property type="project" value="UniProtKB-KW"/>
</dbReference>
<protein>
    <submittedName>
        <fullName evidence="5">CoA ester lyase</fullName>
    </submittedName>
</protein>
<accession>A0ABY5Z2X8</accession>
<dbReference type="Pfam" id="PF03328">
    <property type="entry name" value="HpcH_HpaI"/>
    <property type="match status" value="1"/>
</dbReference>
<dbReference type="PANTHER" id="PTHR32308:SF0">
    <property type="entry name" value="HPCH_HPAI ALDOLASE_CITRATE LYASE DOMAIN-CONTAINING PROTEIN"/>
    <property type="match status" value="1"/>
</dbReference>
<proteinExistence type="predicted"/>
<dbReference type="Gene3D" id="3.20.20.60">
    <property type="entry name" value="Phosphoenolpyruvate-binding domains"/>
    <property type="match status" value="1"/>
</dbReference>
<dbReference type="InterPro" id="IPR005000">
    <property type="entry name" value="Aldolase/citrate-lyase_domain"/>
</dbReference>
<dbReference type="InterPro" id="IPR015813">
    <property type="entry name" value="Pyrv/PenolPyrv_kinase-like_dom"/>
</dbReference>
<gene>
    <name evidence="5" type="ORF">Drose_27060</name>
</gene>
<evidence type="ECO:0000259" key="4">
    <source>
        <dbReference type="Pfam" id="PF03328"/>
    </source>
</evidence>
<organism evidence="5 6">
    <name type="scientific">Dactylosporangium roseum</name>
    <dbReference type="NCBI Taxonomy" id="47989"/>
    <lineage>
        <taxon>Bacteria</taxon>
        <taxon>Bacillati</taxon>
        <taxon>Actinomycetota</taxon>
        <taxon>Actinomycetes</taxon>
        <taxon>Micromonosporales</taxon>
        <taxon>Micromonosporaceae</taxon>
        <taxon>Dactylosporangium</taxon>
    </lineage>
</organism>
<dbReference type="PIRSF" id="PIRSF015582">
    <property type="entry name" value="Cit_lyase_B"/>
    <property type="match status" value="1"/>
</dbReference>
<dbReference type="InterPro" id="IPR040442">
    <property type="entry name" value="Pyrv_kinase-like_dom_sf"/>
</dbReference>
<evidence type="ECO:0000313" key="6">
    <source>
        <dbReference type="Proteomes" id="UP001058271"/>
    </source>
</evidence>
<evidence type="ECO:0000313" key="5">
    <source>
        <dbReference type="EMBL" id="UWZ34829.1"/>
    </source>
</evidence>
<name>A0ABY5Z2X8_9ACTN</name>
<dbReference type="SUPFAM" id="SSF51621">
    <property type="entry name" value="Phosphoenolpyruvate/pyruvate domain"/>
    <property type="match status" value="1"/>
</dbReference>
<reference evidence="5" key="1">
    <citation type="submission" date="2021-04" db="EMBL/GenBank/DDBJ databases">
        <title>Biosynthetic gene clusters of Dactylosporangioum roseum.</title>
        <authorList>
            <person name="Hartkoorn R.C."/>
            <person name="Beaudoing E."/>
            <person name="Hot D."/>
            <person name="Moureu S."/>
        </authorList>
    </citation>
    <scope>NUCLEOTIDE SEQUENCE</scope>
    <source>
        <strain evidence="5">NRRL B-16295</strain>
    </source>
</reference>
<keyword evidence="2" id="KW-0479">Metal-binding</keyword>
<keyword evidence="6" id="KW-1185">Reference proteome</keyword>